<feature type="domain" description="Glycoside hydrolase family 65 central catalytic" evidence="4">
    <location>
        <begin position="322"/>
        <end position="689"/>
    </location>
</feature>
<accession>A0A494W0P2</accession>
<protein>
    <submittedName>
        <fullName evidence="7">Glycoside hydrolase family 65 protein</fullName>
    </submittedName>
</protein>
<dbReference type="Pfam" id="PF03633">
    <property type="entry name" value="Glyco_hydro_65C"/>
    <property type="match status" value="1"/>
</dbReference>
<dbReference type="PANTHER" id="PTHR11051:SF14">
    <property type="entry name" value="MALTOSE PHOSPHORYLASE"/>
    <property type="match status" value="1"/>
</dbReference>
<feature type="active site" description="Proton donor" evidence="2">
    <location>
        <position position="488"/>
    </location>
</feature>
<dbReference type="InterPro" id="IPR037018">
    <property type="entry name" value="GH65_N"/>
</dbReference>
<dbReference type="RefSeq" id="WP_119410421.1">
    <property type="nucleotide sequence ID" value="NZ_CP032869.1"/>
</dbReference>
<evidence type="ECO:0000259" key="5">
    <source>
        <dbReference type="Pfam" id="PF03633"/>
    </source>
</evidence>
<dbReference type="Gene3D" id="1.50.10.10">
    <property type="match status" value="1"/>
</dbReference>
<dbReference type="SUPFAM" id="SSF74650">
    <property type="entry name" value="Galactose mutarotase-like"/>
    <property type="match status" value="1"/>
</dbReference>
<evidence type="ECO:0000256" key="3">
    <source>
        <dbReference type="PIRSR" id="PIRSR036289-51"/>
    </source>
</evidence>
<sequence length="769" mass="87728">MKNYIKADEWRIIEEGFDPHYNKISESIFSLGNGRMGQRANFEEAYSGDTLLGNYVAGVYYPDKTRVGWWKNGYPEYFAKVLNAANWVIIDVLLDGEQLDLAKCEVSSFRRELNMQEGYLKRDFRAKTASGKEVKVEAIRFCSMADDETGAIKYTITPLNFSGEITLTPAIDGDVVNKDSNYDEKFWDEVSKATQPKGGYVVMRTKKTGFEVATGMQYSILQSGKVIEPAAEAIEKEKYVASKVTLNAKEGEAITVIKYAANLSSQNYKPEELVEQLNATLSRISAKGFDTMLAEQAAAWAEKWKHNDIIIDGDISAQQAIRFNIYQLNQTYTGEDDRLNIGPKGFTGEKYGGSTYWDTEAYCVPFYLSTAPQKVTRNLLLYRYKQLGKAIENAQLLGFKNGAALYPMVTMDGTECHNEWEITFEEIHRNGAIAFAIYNYVRYTGDEAYLGDYGLEVLLGIARFWSQRVTWSEDREQYVMLGVTGPNEYENNVNNNWYTSTIATWCMQYTVEVAEKVKAENPEKYAALVSKTNLDEATEFGRFKHIIEKMYYPYDEKRQIFLQQDGYLDKEQILVKDLPASERPINQKWSWDRILRSCYIKQADVLQGIYFFEDQYDIDTIRRNYDFYEPRTVHESSLSPCVHAIIAAKLGDEARAYEFYLRTARLDLDDYNNDTEDGCHITSMAGTWMAVVEGFAGMRVHDGKLSFQPFIPGKWSSFSFHIGFRGALLNIKVSKEGVQIKNSSDVETTVLVYGKEQVVKANDDLLVEA</sequence>
<dbReference type="PIRSF" id="PIRSF036289">
    <property type="entry name" value="Glycosyl_hydrolase_malt_phosph"/>
    <property type="match status" value="1"/>
</dbReference>
<dbReference type="GO" id="GO:0016757">
    <property type="term" value="F:glycosyltransferase activity"/>
    <property type="evidence" value="ECO:0007669"/>
    <property type="project" value="UniProtKB-ARBA"/>
</dbReference>
<feature type="domain" description="Glycoside hydrolase family 65 C-terminal" evidence="5">
    <location>
        <begin position="698"/>
        <end position="758"/>
    </location>
</feature>
<dbReference type="KEGG" id="muh:HYN43_016660"/>
<dbReference type="InterPro" id="IPR005195">
    <property type="entry name" value="Glyco_hydro_65_M"/>
</dbReference>
<dbReference type="AlphaFoldDB" id="A0A494W0P2"/>
<dbReference type="Gene3D" id="2.70.98.40">
    <property type="entry name" value="Glycoside hydrolase, family 65, N-terminal domain"/>
    <property type="match status" value="1"/>
</dbReference>
<dbReference type="InterPro" id="IPR011013">
    <property type="entry name" value="Gal_mutarotase_sf_dom"/>
</dbReference>
<feature type="binding site" evidence="3">
    <location>
        <begin position="357"/>
        <end position="358"/>
    </location>
    <ligand>
        <name>substrate</name>
    </ligand>
</feature>
<proteinExistence type="inferred from homology"/>
<evidence type="ECO:0000256" key="2">
    <source>
        <dbReference type="PIRSR" id="PIRSR036289-50"/>
    </source>
</evidence>
<dbReference type="InterPro" id="IPR005196">
    <property type="entry name" value="Glyco_hydro_65_N"/>
</dbReference>
<feature type="binding site" evidence="3">
    <location>
        <begin position="601"/>
        <end position="602"/>
    </location>
    <ligand>
        <name>substrate</name>
    </ligand>
</feature>
<dbReference type="PANTHER" id="PTHR11051">
    <property type="entry name" value="GLYCOSYL HYDROLASE-RELATED"/>
    <property type="match status" value="1"/>
</dbReference>
<dbReference type="GO" id="GO:0005975">
    <property type="term" value="P:carbohydrate metabolic process"/>
    <property type="evidence" value="ECO:0007669"/>
    <property type="project" value="InterPro"/>
</dbReference>
<name>A0A494W0P2_9SPHI</name>
<comment type="similarity">
    <text evidence="1">Belongs to the glycosyl hydrolase 65 family.</text>
</comment>
<evidence type="ECO:0000259" key="4">
    <source>
        <dbReference type="Pfam" id="PF03632"/>
    </source>
</evidence>
<dbReference type="InterPro" id="IPR012341">
    <property type="entry name" value="6hp_glycosidase-like_sf"/>
</dbReference>
<dbReference type="EMBL" id="CP032869">
    <property type="protein sequence ID" value="AYL96832.1"/>
    <property type="molecule type" value="Genomic_DNA"/>
</dbReference>
<feature type="domain" description="Glycoside hydrolase family 65 N-terminal" evidence="6">
    <location>
        <begin position="13"/>
        <end position="265"/>
    </location>
</feature>
<keyword evidence="8" id="KW-1185">Reference proteome</keyword>
<dbReference type="InterPro" id="IPR005194">
    <property type="entry name" value="Glyco_hydro_65_C"/>
</dbReference>
<dbReference type="Gene3D" id="2.60.420.10">
    <property type="entry name" value="Maltose phosphorylase, domain 3"/>
    <property type="match status" value="1"/>
</dbReference>
<dbReference type="InterPro" id="IPR008928">
    <property type="entry name" value="6-hairpin_glycosidase_sf"/>
</dbReference>
<gene>
    <name evidence="7" type="ORF">HYN43_016660</name>
</gene>
<dbReference type="NCBIfam" id="NF010380">
    <property type="entry name" value="PRK13807.1"/>
    <property type="match status" value="1"/>
</dbReference>
<evidence type="ECO:0000256" key="1">
    <source>
        <dbReference type="ARBA" id="ARBA00006768"/>
    </source>
</evidence>
<dbReference type="GO" id="GO:0030246">
    <property type="term" value="F:carbohydrate binding"/>
    <property type="evidence" value="ECO:0007669"/>
    <property type="project" value="InterPro"/>
</dbReference>
<dbReference type="Proteomes" id="UP000270046">
    <property type="component" value="Chromosome"/>
</dbReference>
<organism evidence="7 8">
    <name type="scientific">Mucilaginibacter celer</name>
    <dbReference type="NCBI Taxonomy" id="2305508"/>
    <lineage>
        <taxon>Bacteria</taxon>
        <taxon>Pseudomonadati</taxon>
        <taxon>Bacteroidota</taxon>
        <taxon>Sphingobacteriia</taxon>
        <taxon>Sphingobacteriales</taxon>
        <taxon>Sphingobacteriaceae</taxon>
        <taxon>Mucilaginibacter</taxon>
    </lineage>
</organism>
<reference evidence="7 8" key="1">
    <citation type="submission" date="2018-10" db="EMBL/GenBank/DDBJ databases">
        <title>Genome sequencing of Mucilaginibacter sp. HYN0043.</title>
        <authorList>
            <person name="Kim M."/>
            <person name="Yi H."/>
        </authorList>
    </citation>
    <scope>NUCLEOTIDE SEQUENCE [LARGE SCALE GENOMIC DNA]</scope>
    <source>
        <strain evidence="7 8">HYN0043</strain>
    </source>
</reference>
<dbReference type="Pfam" id="PF03632">
    <property type="entry name" value="Glyco_hydro_65m"/>
    <property type="match status" value="1"/>
</dbReference>
<keyword evidence="7" id="KW-0378">Hydrolase</keyword>
<dbReference type="GO" id="GO:0004553">
    <property type="term" value="F:hydrolase activity, hydrolyzing O-glycosyl compounds"/>
    <property type="evidence" value="ECO:0007669"/>
    <property type="project" value="TreeGrafter"/>
</dbReference>
<evidence type="ECO:0000259" key="6">
    <source>
        <dbReference type="Pfam" id="PF03636"/>
    </source>
</evidence>
<evidence type="ECO:0000313" key="8">
    <source>
        <dbReference type="Proteomes" id="UP000270046"/>
    </source>
</evidence>
<dbReference type="Pfam" id="PF03636">
    <property type="entry name" value="Glyco_hydro_65N"/>
    <property type="match status" value="1"/>
</dbReference>
<dbReference type="SUPFAM" id="SSF48208">
    <property type="entry name" value="Six-hairpin glycosidases"/>
    <property type="match status" value="1"/>
</dbReference>
<dbReference type="InterPro" id="IPR017045">
    <property type="entry name" value="Malt_Pase/Glycosyl_Hdrlase"/>
</dbReference>
<dbReference type="OrthoDB" id="9758855at2"/>
<evidence type="ECO:0000313" key="7">
    <source>
        <dbReference type="EMBL" id="AYL96832.1"/>
    </source>
</evidence>